<feature type="transmembrane region" description="Helical" evidence="1">
    <location>
        <begin position="6"/>
        <end position="26"/>
    </location>
</feature>
<gene>
    <name evidence="2" type="ORF">BTTOUR_02850</name>
    <name evidence="3" type="ORF">BTTOUR_03025</name>
</gene>
<name>A0ABD5HS87_BACTU</name>
<accession>A0ABD5HS87</accession>
<evidence type="ECO:0000313" key="2">
    <source>
        <dbReference type="EMBL" id="MDW9207756.1"/>
    </source>
</evidence>
<organism evidence="3 4">
    <name type="scientific">Bacillus thuringiensis serovar toumanoffi</name>
    <dbReference type="NCBI Taxonomy" id="180862"/>
    <lineage>
        <taxon>Bacteria</taxon>
        <taxon>Bacillati</taxon>
        <taxon>Bacillota</taxon>
        <taxon>Bacilli</taxon>
        <taxon>Bacillales</taxon>
        <taxon>Bacillaceae</taxon>
        <taxon>Bacillus</taxon>
        <taxon>Bacillus cereus group</taxon>
    </lineage>
</organism>
<dbReference type="Proteomes" id="UP001272716">
    <property type="component" value="Unassembled WGS sequence"/>
</dbReference>
<reference evidence="3 4" key="1">
    <citation type="submission" date="2023-10" db="EMBL/GenBank/DDBJ databases">
        <title>Draft Genome Sequence of Bacillus thuringiensis serovar. toumanoffi 4059: Identification of a Novel Cry Protein Candidate.</title>
        <authorList>
            <person name="Murdoch R.W."/>
            <person name="Gemler B."/>
            <person name="Heater B.S."/>
        </authorList>
    </citation>
    <scope>NUCLEOTIDE SEQUENCE [LARGE SCALE GENOMIC DNA]</scope>
    <source>
        <strain evidence="3 4">4059</strain>
    </source>
</reference>
<keyword evidence="1" id="KW-1133">Transmembrane helix</keyword>
<comment type="caution">
    <text evidence="3">The sequence shown here is derived from an EMBL/GenBank/DDBJ whole genome shotgun (WGS) entry which is preliminary data.</text>
</comment>
<dbReference type="AlphaFoldDB" id="A0ABD5HS87"/>
<protein>
    <submittedName>
        <fullName evidence="3">Uncharacterized protein</fullName>
    </submittedName>
</protein>
<evidence type="ECO:0000313" key="3">
    <source>
        <dbReference type="EMBL" id="MDW9207791.1"/>
    </source>
</evidence>
<evidence type="ECO:0000256" key="1">
    <source>
        <dbReference type="SAM" id="Phobius"/>
    </source>
</evidence>
<dbReference type="EMBL" id="JAWQCK010000004">
    <property type="protein sequence ID" value="MDW9207756.1"/>
    <property type="molecule type" value="Genomic_DNA"/>
</dbReference>
<sequence length="32" mass="3665">MTLLFLGLAAIIVLLFETYDLIIVLLRKARKC</sequence>
<proteinExistence type="predicted"/>
<dbReference type="EMBL" id="JAWQCK010000004">
    <property type="protein sequence ID" value="MDW9207791.1"/>
    <property type="molecule type" value="Genomic_DNA"/>
</dbReference>
<keyword evidence="1" id="KW-0472">Membrane</keyword>
<evidence type="ECO:0000313" key="4">
    <source>
        <dbReference type="Proteomes" id="UP001272716"/>
    </source>
</evidence>
<keyword evidence="1" id="KW-0812">Transmembrane</keyword>